<evidence type="ECO:0000313" key="3">
    <source>
        <dbReference type="Proteomes" id="UP000018211"/>
    </source>
</evidence>
<organism evidence="2 3">
    <name type="scientific">Vibrio nigripulchritudo SOn1</name>
    <dbReference type="NCBI Taxonomy" id="1238450"/>
    <lineage>
        <taxon>Bacteria</taxon>
        <taxon>Pseudomonadati</taxon>
        <taxon>Pseudomonadota</taxon>
        <taxon>Gammaproteobacteria</taxon>
        <taxon>Vibrionales</taxon>
        <taxon>Vibrionaceae</taxon>
        <taxon>Vibrio</taxon>
    </lineage>
</organism>
<sequence length="357" mass="40769">MTTANAVSLASIHKEYVKSLITLARRNGMKQTDIESFHFQRRFGIGGSDVAAILGICPYRTPHDVWLEKTGREEPEDLSNNDRVHFGIELEETVAREYTRRTGLKVQKRNSPYIYKTMPWLRANIDRHIVGAKKGLECKTADKWASRDLWGNGNAYMEKNGVIECVEESDEVPETYMLQMLHYMMVCDKKVWDLAVLIGGNDFRIYTMLYDNHLADIVTQKLKVFWFEHVIADIPPSPLNLHDLDTMHAKDNGRSIVVTDEILDVFKRFKTIKDQIKALETEAYGPMVGGKHIGGLDFAIKHFMGDNAEVLLDENGKKLCSWKSQSSKRVDTTALKEAEPAIAKQFTIESHSRVFRT</sequence>
<dbReference type="GO" id="GO:0004519">
    <property type="term" value="F:endonuclease activity"/>
    <property type="evidence" value="ECO:0007669"/>
    <property type="project" value="UniProtKB-KW"/>
</dbReference>
<dbReference type="RefSeq" id="WP_022612938.1">
    <property type="nucleotide sequence ID" value="NZ_LK391965.1"/>
</dbReference>
<evidence type="ECO:0000259" key="1">
    <source>
        <dbReference type="Pfam" id="PF09588"/>
    </source>
</evidence>
<gene>
    <name evidence="2" type="ORF">VIBNISOn1_550009</name>
</gene>
<keyword evidence="2" id="KW-0255">Endonuclease</keyword>
<dbReference type="InterPro" id="IPR017482">
    <property type="entry name" value="Lambda-type_endonuclease"/>
</dbReference>
<dbReference type="AlphaFoldDB" id="A0AAV2VUZ9"/>
<evidence type="ECO:0000313" key="2">
    <source>
        <dbReference type="EMBL" id="CCO48457.1"/>
    </source>
</evidence>
<keyword evidence="2" id="KW-0378">Hydrolase</keyword>
<keyword evidence="2" id="KW-0540">Nuclease</keyword>
<dbReference type="InterPro" id="IPR011604">
    <property type="entry name" value="PDDEXK-like_dom_sf"/>
</dbReference>
<dbReference type="PANTHER" id="PTHR46609:SF6">
    <property type="entry name" value="EXONUCLEASE, PHAGE-TYPE_RECB, C-TERMINAL DOMAIN-CONTAINING PROTEIN-RELATED"/>
    <property type="match status" value="1"/>
</dbReference>
<dbReference type="InterPro" id="IPR051703">
    <property type="entry name" value="NF-kappa-B_Signaling_Reg"/>
</dbReference>
<protein>
    <submittedName>
        <fullName evidence="2">Restriction endonuclease, type II-like</fullName>
    </submittedName>
</protein>
<feature type="domain" description="YqaJ viral recombinase" evidence="1">
    <location>
        <begin position="38"/>
        <end position="189"/>
    </location>
</feature>
<name>A0AAV2VUZ9_9VIBR</name>
<dbReference type="InterPro" id="IPR011335">
    <property type="entry name" value="Restrct_endonuc-II-like"/>
</dbReference>
<dbReference type="EMBL" id="CAOF01000148">
    <property type="protein sequence ID" value="CCO48457.1"/>
    <property type="molecule type" value="Genomic_DNA"/>
</dbReference>
<dbReference type="NCBIfam" id="TIGR03033">
    <property type="entry name" value="phage_rel_nuc"/>
    <property type="match status" value="1"/>
</dbReference>
<reference evidence="2 3" key="1">
    <citation type="journal article" date="2013" name="ISME J.">
        <title>Comparative genomics of pathogenic lineages of Vibrio nigripulchritudo identifies virulence-associated traits.</title>
        <authorList>
            <person name="Goudenege D."/>
            <person name="Labreuche Y."/>
            <person name="Krin E."/>
            <person name="Ansquer D."/>
            <person name="Mangenot S."/>
            <person name="Calteau A."/>
            <person name="Medigue C."/>
            <person name="Mazel D."/>
            <person name="Polz M.F."/>
            <person name="Le Roux F."/>
        </authorList>
    </citation>
    <scope>NUCLEOTIDE SEQUENCE [LARGE SCALE GENOMIC DNA]</scope>
    <source>
        <strain evidence="2 3">SOn1</strain>
    </source>
</reference>
<dbReference type="Pfam" id="PF09588">
    <property type="entry name" value="YqaJ"/>
    <property type="match status" value="1"/>
</dbReference>
<accession>A0AAV2VUZ9</accession>
<dbReference type="PANTHER" id="PTHR46609">
    <property type="entry name" value="EXONUCLEASE, PHAGE-TYPE/RECB, C-TERMINAL DOMAIN-CONTAINING PROTEIN"/>
    <property type="match status" value="1"/>
</dbReference>
<dbReference type="InterPro" id="IPR019080">
    <property type="entry name" value="YqaJ_viral_recombinase"/>
</dbReference>
<dbReference type="Gene3D" id="3.90.320.10">
    <property type="match status" value="1"/>
</dbReference>
<dbReference type="Proteomes" id="UP000018211">
    <property type="component" value="Unassembled WGS sequence"/>
</dbReference>
<comment type="caution">
    <text evidence="2">The sequence shown here is derived from an EMBL/GenBank/DDBJ whole genome shotgun (WGS) entry which is preliminary data.</text>
</comment>
<proteinExistence type="predicted"/>
<dbReference type="SUPFAM" id="SSF52980">
    <property type="entry name" value="Restriction endonuclease-like"/>
    <property type="match status" value="1"/>
</dbReference>